<gene>
    <name evidence="2" type="primary">rsbT</name>
    <name evidence="3" type="ORF">CE91St55_30750</name>
    <name evidence="5" type="ORF">DXC39_17860</name>
    <name evidence="2" type="ORF">ERS852407_03173</name>
    <name evidence="4" type="ORF">GNE07_28145</name>
</gene>
<name>A0A174XK06_9FIRM</name>
<dbReference type="InterPro" id="IPR003594">
    <property type="entry name" value="HATPase_dom"/>
</dbReference>
<dbReference type="Pfam" id="PF13581">
    <property type="entry name" value="HATPase_c_2"/>
    <property type="match status" value="1"/>
</dbReference>
<evidence type="ECO:0000313" key="3">
    <source>
        <dbReference type="EMBL" id="GKH01094.1"/>
    </source>
</evidence>
<dbReference type="AlphaFoldDB" id="A0A174XK06"/>
<dbReference type="Gene3D" id="3.30.565.10">
    <property type="entry name" value="Histidine kinase-like ATPase, C-terminal domain"/>
    <property type="match status" value="1"/>
</dbReference>
<accession>A0A174XK06</accession>
<keyword evidence="2" id="KW-0723">Serine/threonine-protein kinase</keyword>
<dbReference type="Proteomes" id="UP000434223">
    <property type="component" value="Unassembled WGS sequence"/>
</dbReference>
<keyword evidence="4" id="KW-0547">Nucleotide-binding</keyword>
<keyword evidence="2" id="KW-0808">Transferase</keyword>
<reference evidence="2 6" key="1">
    <citation type="submission" date="2015-09" db="EMBL/GenBank/DDBJ databases">
        <authorList>
            <consortium name="Pathogen Informatics"/>
        </authorList>
    </citation>
    <scope>NUCLEOTIDE SEQUENCE [LARGE SCALE GENOMIC DNA]</scope>
    <source>
        <strain evidence="2 6">2789STDY5608850</strain>
    </source>
</reference>
<proteinExistence type="predicted"/>
<keyword evidence="4" id="KW-0067">ATP-binding</keyword>
<reference evidence="4 8" key="3">
    <citation type="submission" date="2019-09" db="EMBL/GenBank/DDBJ databases">
        <title>Draft genome sequencing of Hungatella hathewayi 123Y-2.</title>
        <authorList>
            <person name="Lv Q."/>
            <person name="Li S."/>
        </authorList>
    </citation>
    <scope>NUCLEOTIDE SEQUENCE [LARGE SCALE GENOMIC DNA]</scope>
    <source>
        <strain evidence="4 8">123Y-2</strain>
    </source>
</reference>
<feature type="domain" description="Histidine kinase/HSP90-like ATPase" evidence="1">
    <location>
        <begin position="20"/>
        <end position="137"/>
    </location>
</feature>
<dbReference type="EMBL" id="CYZE01000008">
    <property type="protein sequence ID" value="CUO55387.1"/>
    <property type="molecule type" value="Genomic_DNA"/>
</dbReference>
<organism evidence="2 6">
    <name type="scientific">Hungatella hathewayi</name>
    <dbReference type="NCBI Taxonomy" id="154046"/>
    <lineage>
        <taxon>Bacteria</taxon>
        <taxon>Bacillati</taxon>
        <taxon>Bacillota</taxon>
        <taxon>Clostridia</taxon>
        <taxon>Lachnospirales</taxon>
        <taxon>Lachnospiraceae</taxon>
        <taxon>Hungatella</taxon>
    </lineage>
</organism>
<dbReference type="RefSeq" id="WP_022030802.1">
    <property type="nucleotide sequence ID" value="NZ_BQNJ01000001.1"/>
</dbReference>
<dbReference type="Proteomes" id="UP000261257">
    <property type="component" value="Unassembled WGS sequence"/>
</dbReference>
<sequence>MDDVITLNYHISPDDFTRAGEASSDVKGKLKQMGVSPDAVRKVAIAMYEGEINMVIHAKGGEITVNITPEEIEMILADVGPGIPDVELAMQAGYSTAPDEVRSLGFGAGMGLPNMKKYSDVLEVDTTLGVGTTVRMVVKIV</sequence>
<dbReference type="SUPFAM" id="SSF55874">
    <property type="entry name" value="ATPase domain of HSP90 chaperone/DNA topoisomerase II/histidine kinase"/>
    <property type="match status" value="1"/>
</dbReference>
<evidence type="ECO:0000313" key="4">
    <source>
        <dbReference type="EMBL" id="MUB66891.1"/>
    </source>
</evidence>
<evidence type="ECO:0000313" key="2">
    <source>
        <dbReference type="EMBL" id="CUO55387.1"/>
    </source>
</evidence>
<evidence type="ECO:0000313" key="8">
    <source>
        <dbReference type="Proteomes" id="UP000434223"/>
    </source>
</evidence>
<evidence type="ECO:0000313" key="7">
    <source>
        <dbReference type="Proteomes" id="UP000261257"/>
    </source>
</evidence>
<protein>
    <submittedName>
        <fullName evidence="4">ATP-binding protein</fullName>
    </submittedName>
    <submittedName>
        <fullName evidence="2">Anti-sigma regulatory factor, serine/threonine protein kinase</fullName>
        <ecNumber evidence="2">2.7.11.1</ecNumber>
    </submittedName>
</protein>
<dbReference type="Proteomes" id="UP001055091">
    <property type="component" value="Unassembled WGS sequence"/>
</dbReference>
<dbReference type="EMBL" id="WNME01000036">
    <property type="protein sequence ID" value="MUB66891.1"/>
    <property type="molecule type" value="Genomic_DNA"/>
</dbReference>
<dbReference type="OrthoDB" id="9797578at2"/>
<reference evidence="5 7" key="2">
    <citation type="submission" date="2018-08" db="EMBL/GenBank/DDBJ databases">
        <title>A genome reference for cultivated species of the human gut microbiota.</title>
        <authorList>
            <person name="Zou Y."/>
            <person name="Xue W."/>
            <person name="Luo G."/>
        </authorList>
    </citation>
    <scope>NUCLEOTIDE SEQUENCE [LARGE SCALE GENOMIC DNA]</scope>
    <source>
        <strain evidence="5 7">TF05-11AC</strain>
    </source>
</reference>
<dbReference type="InterPro" id="IPR036890">
    <property type="entry name" value="HATPase_C_sf"/>
</dbReference>
<dbReference type="EMBL" id="QSSQ01000019">
    <property type="protein sequence ID" value="RGM01986.1"/>
    <property type="molecule type" value="Genomic_DNA"/>
</dbReference>
<evidence type="ECO:0000259" key="1">
    <source>
        <dbReference type="Pfam" id="PF13581"/>
    </source>
</evidence>
<dbReference type="GO" id="GO:0005524">
    <property type="term" value="F:ATP binding"/>
    <property type="evidence" value="ECO:0007669"/>
    <property type="project" value="UniProtKB-KW"/>
</dbReference>
<dbReference type="Proteomes" id="UP000095651">
    <property type="component" value="Unassembled WGS sequence"/>
</dbReference>
<dbReference type="EC" id="2.7.11.1" evidence="2"/>
<dbReference type="GeneID" id="86063493"/>
<dbReference type="EMBL" id="BQNJ01000001">
    <property type="protein sequence ID" value="GKH01094.1"/>
    <property type="molecule type" value="Genomic_DNA"/>
</dbReference>
<dbReference type="GO" id="GO:0004674">
    <property type="term" value="F:protein serine/threonine kinase activity"/>
    <property type="evidence" value="ECO:0007669"/>
    <property type="project" value="UniProtKB-KW"/>
</dbReference>
<dbReference type="STRING" id="154046.ERS852407_03173"/>
<evidence type="ECO:0000313" key="6">
    <source>
        <dbReference type="Proteomes" id="UP000095651"/>
    </source>
</evidence>
<keyword evidence="2" id="KW-0418">Kinase</keyword>
<reference evidence="3" key="4">
    <citation type="submission" date="2022-01" db="EMBL/GenBank/DDBJ databases">
        <title>Novel bile acid biosynthetic pathways are enriched in the microbiome of centenarians.</title>
        <authorList>
            <person name="Sato Y."/>
            <person name="Atarashi K."/>
            <person name="Plichta R.D."/>
            <person name="Arai Y."/>
            <person name="Sasajima S."/>
            <person name="Kearney M.S."/>
            <person name="Suda W."/>
            <person name="Takeshita K."/>
            <person name="Sasaki T."/>
            <person name="Okamoto S."/>
            <person name="Skelly N.A."/>
            <person name="Okamura Y."/>
            <person name="Vlamakis H."/>
            <person name="Li Y."/>
            <person name="Tanoue T."/>
            <person name="Takei H."/>
            <person name="Nittono H."/>
            <person name="Narushima S."/>
            <person name="Irie J."/>
            <person name="Itoh H."/>
            <person name="Moriya K."/>
            <person name="Sugiura Y."/>
            <person name="Suematsu M."/>
            <person name="Moritoki N."/>
            <person name="Shibata S."/>
            <person name="Littman R.D."/>
            <person name="Fischbach A.M."/>
            <person name="Uwamino Y."/>
            <person name="Inoue T."/>
            <person name="Honda A."/>
            <person name="Hattori M."/>
            <person name="Murai T."/>
            <person name="Xavier J.R."/>
            <person name="Hirose N."/>
            <person name="Honda K."/>
        </authorList>
    </citation>
    <scope>NUCLEOTIDE SEQUENCE</scope>
    <source>
        <strain evidence="3">CE91-St55</strain>
    </source>
</reference>
<evidence type="ECO:0000313" key="5">
    <source>
        <dbReference type="EMBL" id="RGM01986.1"/>
    </source>
</evidence>